<proteinExistence type="predicted"/>
<dbReference type="EMBL" id="BMFT01000002">
    <property type="protein sequence ID" value="GGH32127.1"/>
    <property type="molecule type" value="Genomic_DNA"/>
</dbReference>
<gene>
    <name evidence="2" type="ORF">GCM10008013_36340</name>
</gene>
<accession>A0ABQ1YNN0</accession>
<keyword evidence="3" id="KW-1185">Reference proteome</keyword>
<dbReference type="Proteomes" id="UP000659344">
    <property type="component" value="Unassembled WGS sequence"/>
</dbReference>
<protein>
    <submittedName>
        <fullName evidence="2">Uncharacterized protein</fullName>
    </submittedName>
</protein>
<reference evidence="3" key="1">
    <citation type="journal article" date="2019" name="Int. J. Syst. Evol. Microbiol.">
        <title>The Global Catalogue of Microorganisms (GCM) 10K type strain sequencing project: providing services to taxonomists for standard genome sequencing and annotation.</title>
        <authorList>
            <consortium name="The Broad Institute Genomics Platform"/>
            <consortium name="The Broad Institute Genome Sequencing Center for Infectious Disease"/>
            <person name="Wu L."/>
            <person name="Ma J."/>
        </authorList>
    </citation>
    <scope>NUCLEOTIDE SEQUENCE [LARGE SCALE GENOMIC DNA]</scope>
    <source>
        <strain evidence="3">CGMCC 1.12769</strain>
    </source>
</reference>
<evidence type="ECO:0000256" key="1">
    <source>
        <dbReference type="SAM" id="SignalP"/>
    </source>
</evidence>
<keyword evidence="1" id="KW-0732">Signal</keyword>
<sequence length="175" mass="19533">MKKLIKVLMPLVLIVAMSSFLTPGLRAAQPDDIAVSQGASTSTLTVYIDQLNINKDGGTVTVDPIQWYEGEAAEVAFQANEPDAGIDGPPDGYYIVNDDEQLTRYPVAKDAEVLMQIYDRTGNLEDMDIQWNELISLEKFGEIFSHNELIDLSQFPYHITIKDGQVVRIVQQFIP</sequence>
<evidence type="ECO:0000313" key="2">
    <source>
        <dbReference type="EMBL" id="GGH32127.1"/>
    </source>
</evidence>
<evidence type="ECO:0000313" key="3">
    <source>
        <dbReference type="Proteomes" id="UP000659344"/>
    </source>
</evidence>
<organism evidence="2 3">
    <name type="scientific">Paenibacillus segetis</name>
    <dbReference type="NCBI Taxonomy" id="1325360"/>
    <lineage>
        <taxon>Bacteria</taxon>
        <taxon>Bacillati</taxon>
        <taxon>Bacillota</taxon>
        <taxon>Bacilli</taxon>
        <taxon>Bacillales</taxon>
        <taxon>Paenibacillaceae</taxon>
        <taxon>Paenibacillus</taxon>
    </lineage>
</organism>
<name>A0ABQ1YNN0_9BACL</name>
<feature type="chain" id="PRO_5047242379" evidence="1">
    <location>
        <begin position="28"/>
        <end position="175"/>
    </location>
</feature>
<feature type="signal peptide" evidence="1">
    <location>
        <begin position="1"/>
        <end position="27"/>
    </location>
</feature>
<comment type="caution">
    <text evidence="2">The sequence shown here is derived from an EMBL/GenBank/DDBJ whole genome shotgun (WGS) entry which is preliminary data.</text>
</comment>